<dbReference type="InterPro" id="IPR022764">
    <property type="entry name" value="Peptidase_S54_rhomboid_dom"/>
</dbReference>
<keyword evidence="2 5" id="KW-0812">Transmembrane</keyword>
<evidence type="ECO:0000259" key="6">
    <source>
        <dbReference type="Pfam" id="PF01694"/>
    </source>
</evidence>
<protein>
    <submittedName>
        <fullName evidence="7">Rhomboid family protein</fullName>
    </submittedName>
</protein>
<keyword evidence="3 5" id="KW-1133">Transmembrane helix</keyword>
<feature type="domain" description="Peptidase S54 rhomboid" evidence="6">
    <location>
        <begin position="56"/>
        <end position="189"/>
    </location>
</feature>
<dbReference type="STRING" id="1300347.I601_1784"/>
<reference evidence="7 8" key="1">
    <citation type="submission" date="2016-03" db="EMBL/GenBank/DDBJ databases">
        <title>Complete genome sequence of a soil Actinobacterium, Nocardioides dokdonensis FR1436.</title>
        <authorList>
            <person name="Kwon S.-K."/>
            <person name="Kim K."/>
            <person name="Kim J.F."/>
        </authorList>
    </citation>
    <scope>NUCLEOTIDE SEQUENCE [LARGE SCALE GENOMIC DNA]</scope>
    <source>
        <strain evidence="7 8">FR1436</strain>
    </source>
</reference>
<feature type="transmembrane region" description="Helical" evidence="5">
    <location>
        <begin position="168"/>
        <end position="188"/>
    </location>
</feature>
<proteinExistence type="predicted"/>
<dbReference type="GO" id="GO:0016020">
    <property type="term" value="C:membrane"/>
    <property type="evidence" value="ECO:0007669"/>
    <property type="project" value="UniProtKB-SubCell"/>
</dbReference>
<dbReference type="RefSeq" id="WP_218917776.1">
    <property type="nucleotide sequence ID" value="NZ_CP015079.1"/>
</dbReference>
<feature type="transmembrane region" description="Helical" evidence="5">
    <location>
        <begin position="114"/>
        <end position="133"/>
    </location>
</feature>
<dbReference type="Pfam" id="PF01694">
    <property type="entry name" value="Rhomboid"/>
    <property type="match status" value="1"/>
</dbReference>
<gene>
    <name evidence="7" type="ORF">I601_1784</name>
</gene>
<dbReference type="Gene3D" id="1.20.1540.10">
    <property type="entry name" value="Rhomboid-like"/>
    <property type="match status" value="1"/>
</dbReference>
<feature type="transmembrane region" description="Helical" evidence="5">
    <location>
        <begin position="77"/>
        <end position="102"/>
    </location>
</feature>
<dbReference type="GO" id="GO:0004252">
    <property type="term" value="F:serine-type endopeptidase activity"/>
    <property type="evidence" value="ECO:0007669"/>
    <property type="project" value="InterPro"/>
</dbReference>
<evidence type="ECO:0000313" key="7">
    <source>
        <dbReference type="EMBL" id="ANH38215.1"/>
    </source>
</evidence>
<dbReference type="InterPro" id="IPR035952">
    <property type="entry name" value="Rhomboid-like_sf"/>
</dbReference>
<feature type="transmembrane region" description="Helical" evidence="5">
    <location>
        <begin position="12"/>
        <end position="29"/>
    </location>
</feature>
<keyword evidence="4 5" id="KW-0472">Membrane</keyword>
<sequence>MSDTRTTGLGTWVPAAVLSVGFVVLLWLIEIADQLTPSGSLDDNGVRPRTDEGLLGILIAPVLHGGWDHLVGNSGPVLVLLFAVLVGNLARGLTVTAVVWVASGFGTWLVAGSQTSHIGASGLVFGWLVYLVLRGFFARSALQIGVGVVLFLVYGSILWGVLPGQPGISWQGHLFGAVGGVVAAWLTARSRVARRG</sequence>
<evidence type="ECO:0000256" key="4">
    <source>
        <dbReference type="ARBA" id="ARBA00023136"/>
    </source>
</evidence>
<dbReference type="EMBL" id="CP015079">
    <property type="protein sequence ID" value="ANH38215.1"/>
    <property type="molecule type" value="Genomic_DNA"/>
</dbReference>
<evidence type="ECO:0000256" key="3">
    <source>
        <dbReference type="ARBA" id="ARBA00022989"/>
    </source>
</evidence>
<organism evidence="7 8">
    <name type="scientific">Nocardioides dokdonensis FR1436</name>
    <dbReference type="NCBI Taxonomy" id="1300347"/>
    <lineage>
        <taxon>Bacteria</taxon>
        <taxon>Bacillati</taxon>
        <taxon>Actinomycetota</taxon>
        <taxon>Actinomycetes</taxon>
        <taxon>Propionibacteriales</taxon>
        <taxon>Nocardioidaceae</taxon>
        <taxon>Nocardioides</taxon>
    </lineage>
</organism>
<dbReference type="KEGG" id="ndk:I601_1784"/>
<dbReference type="AlphaFoldDB" id="A0A1A9GL94"/>
<name>A0A1A9GL94_9ACTN</name>
<evidence type="ECO:0000256" key="2">
    <source>
        <dbReference type="ARBA" id="ARBA00022692"/>
    </source>
</evidence>
<dbReference type="PATRIC" id="fig|1300347.3.peg.1785"/>
<comment type="subcellular location">
    <subcellularLocation>
        <location evidence="1">Membrane</location>
        <topology evidence="1">Multi-pass membrane protein</topology>
    </subcellularLocation>
</comment>
<keyword evidence="8" id="KW-1185">Reference proteome</keyword>
<feature type="transmembrane region" description="Helical" evidence="5">
    <location>
        <begin position="140"/>
        <end position="162"/>
    </location>
</feature>
<accession>A0A1A9GL94</accession>
<evidence type="ECO:0000256" key="1">
    <source>
        <dbReference type="ARBA" id="ARBA00004141"/>
    </source>
</evidence>
<evidence type="ECO:0000256" key="5">
    <source>
        <dbReference type="SAM" id="Phobius"/>
    </source>
</evidence>
<dbReference type="Proteomes" id="UP000077868">
    <property type="component" value="Chromosome"/>
</dbReference>
<evidence type="ECO:0000313" key="8">
    <source>
        <dbReference type="Proteomes" id="UP000077868"/>
    </source>
</evidence>
<dbReference type="SUPFAM" id="SSF144091">
    <property type="entry name" value="Rhomboid-like"/>
    <property type="match status" value="1"/>
</dbReference>